<accession>A0AAD7C2V2</accession>
<dbReference type="Proteomes" id="UP001221757">
    <property type="component" value="Unassembled WGS sequence"/>
</dbReference>
<keyword evidence="2" id="KW-1185">Reference proteome</keyword>
<dbReference type="EMBL" id="JARKIE010000456">
    <property type="protein sequence ID" value="KAJ7637483.1"/>
    <property type="molecule type" value="Genomic_DNA"/>
</dbReference>
<comment type="caution">
    <text evidence="1">The sequence shown here is derived from an EMBL/GenBank/DDBJ whole genome shotgun (WGS) entry which is preliminary data.</text>
</comment>
<evidence type="ECO:0000313" key="1">
    <source>
        <dbReference type="EMBL" id="KAJ7637483.1"/>
    </source>
</evidence>
<protein>
    <submittedName>
        <fullName evidence="1">Uncharacterized protein</fullName>
    </submittedName>
</protein>
<proteinExistence type="predicted"/>
<dbReference type="AlphaFoldDB" id="A0AAD7C2V2"/>
<evidence type="ECO:0000313" key="2">
    <source>
        <dbReference type="Proteomes" id="UP001221757"/>
    </source>
</evidence>
<gene>
    <name evidence="1" type="ORF">B0H17DRAFT_496819</name>
</gene>
<reference evidence="1" key="1">
    <citation type="submission" date="2023-03" db="EMBL/GenBank/DDBJ databases">
        <title>Massive genome expansion in bonnet fungi (Mycena s.s.) driven by repeated elements and novel gene families across ecological guilds.</title>
        <authorList>
            <consortium name="Lawrence Berkeley National Laboratory"/>
            <person name="Harder C.B."/>
            <person name="Miyauchi S."/>
            <person name="Viragh M."/>
            <person name="Kuo A."/>
            <person name="Thoen E."/>
            <person name="Andreopoulos B."/>
            <person name="Lu D."/>
            <person name="Skrede I."/>
            <person name="Drula E."/>
            <person name="Henrissat B."/>
            <person name="Morin E."/>
            <person name="Kohler A."/>
            <person name="Barry K."/>
            <person name="LaButti K."/>
            <person name="Morin E."/>
            <person name="Salamov A."/>
            <person name="Lipzen A."/>
            <person name="Mereny Z."/>
            <person name="Hegedus B."/>
            <person name="Baldrian P."/>
            <person name="Stursova M."/>
            <person name="Weitz H."/>
            <person name="Taylor A."/>
            <person name="Grigoriev I.V."/>
            <person name="Nagy L.G."/>
            <person name="Martin F."/>
            <person name="Kauserud H."/>
        </authorList>
    </citation>
    <scope>NUCLEOTIDE SEQUENCE</scope>
    <source>
        <strain evidence="1">CBHHK067</strain>
    </source>
</reference>
<sequence>MPGPSFGSYSHLCTIQLWCVLEMARGESLSACISKQAQRLERLARAGRCGLMLERDEDGVAVDHRFDLNT</sequence>
<organism evidence="1 2">
    <name type="scientific">Mycena rosella</name>
    <name type="common">Pink bonnet</name>
    <name type="synonym">Agaricus rosellus</name>
    <dbReference type="NCBI Taxonomy" id="1033263"/>
    <lineage>
        <taxon>Eukaryota</taxon>
        <taxon>Fungi</taxon>
        <taxon>Dikarya</taxon>
        <taxon>Basidiomycota</taxon>
        <taxon>Agaricomycotina</taxon>
        <taxon>Agaricomycetes</taxon>
        <taxon>Agaricomycetidae</taxon>
        <taxon>Agaricales</taxon>
        <taxon>Marasmiineae</taxon>
        <taxon>Mycenaceae</taxon>
        <taxon>Mycena</taxon>
    </lineage>
</organism>
<name>A0AAD7C2V2_MYCRO</name>